<evidence type="ECO:0000256" key="5">
    <source>
        <dbReference type="SAM" id="MobiDB-lite"/>
    </source>
</evidence>
<evidence type="ECO:0000256" key="2">
    <source>
        <dbReference type="ARBA" id="ARBA00022692"/>
    </source>
</evidence>
<protein>
    <recommendedName>
        <fullName evidence="7">DUF202 domain-containing protein</fullName>
    </recommendedName>
</protein>
<feature type="transmembrane region" description="Helical" evidence="6">
    <location>
        <begin position="50"/>
        <end position="70"/>
    </location>
</feature>
<evidence type="ECO:0000259" key="7">
    <source>
        <dbReference type="Pfam" id="PF02656"/>
    </source>
</evidence>
<keyword evidence="3 6" id="KW-1133">Transmembrane helix</keyword>
<feature type="domain" description="DUF202" evidence="7">
    <location>
        <begin position="14"/>
        <end position="74"/>
    </location>
</feature>
<name>A0A1H1LZB4_BRESA</name>
<proteinExistence type="predicted"/>
<evidence type="ECO:0000313" key="8">
    <source>
        <dbReference type="EMBL" id="SDR79958.1"/>
    </source>
</evidence>
<evidence type="ECO:0000313" key="9">
    <source>
        <dbReference type="Proteomes" id="UP000199700"/>
    </source>
</evidence>
<dbReference type="OrthoDB" id="3701077at2"/>
<dbReference type="EMBL" id="LT629739">
    <property type="protein sequence ID" value="SDR79958.1"/>
    <property type="molecule type" value="Genomic_DNA"/>
</dbReference>
<comment type="subcellular location">
    <subcellularLocation>
        <location evidence="1">Endomembrane system</location>
        <topology evidence="1">Multi-pass membrane protein</topology>
    </subcellularLocation>
</comment>
<dbReference type="AlphaFoldDB" id="A0A1H1LZB4"/>
<dbReference type="RefSeq" id="WP_092102757.1">
    <property type="nucleotide sequence ID" value="NZ_LT629739.1"/>
</dbReference>
<dbReference type="STRING" id="629680.SAMN04489751_0487"/>
<evidence type="ECO:0000256" key="4">
    <source>
        <dbReference type="ARBA" id="ARBA00023136"/>
    </source>
</evidence>
<feature type="compositionally biased region" description="Basic residues" evidence="5">
    <location>
        <begin position="1"/>
        <end position="10"/>
    </location>
</feature>
<dbReference type="Pfam" id="PF02656">
    <property type="entry name" value="DUF202"/>
    <property type="match status" value="1"/>
</dbReference>
<organism evidence="8 9">
    <name type="scientific">Brevibacterium sandarakinum</name>
    <dbReference type="NCBI Taxonomy" id="629680"/>
    <lineage>
        <taxon>Bacteria</taxon>
        <taxon>Bacillati</taxon>
        <taxon>Actinomycetota</taxon>
        <taxon>Actinomycetes</taxon>
        <taxon>Micrococcales</taxon>
        <taxon>Brevibacteriaceae</taxon>
        <taxon>Brevibacterium</taxon>
    </lineage>
</organism>
<gene>
    <name evidence="8" type="ORF">SAMN04489751_0487</name>
</gene>
<evidence type="ECO:0000256" key="6">
    <source>
        <dbReference type="SAM" id="Phobius"/>
    </source>
</evidence>
<sequence length="116" mass="12764">MTTPRPRRPQPHADPGLQPERTTQSWLRTSLTMTVVSLLFIRWINVFGGLSVVVFVVCIGLAIAAIALQVRRYRLGAVSIRAERGRPTPWAILFLASSVCLIAVLSIASVIKITLD</sequence>
<feature type="region of interest" description="Disordered" evidence="5">
    <location>
        <begin position="1"/>
        <end position="22"/>
    </location>
</feature>
<feature type="transmembrane region" description="Helical" evidence="6">
    <location>
        <begin position="90"/>
        <end position="111"/>
    </location>
</feature>
<keyword evidence="9" id="KW-1185">Reference proteome</keyword>
<dbReference type="GO" id="GO:0012505">
    <property type="term" value="C:endomembrane system"/>
    <property type="evidence" value="ECO:0007669"/>
    <property type="project" value="UniProtKB-SubCell"/>
</dbReference>
<dbReference type="Proteomes" id="UP000199700">
    <property type="component" value="Chromosome"/>
</dbReference>
<evidence type="ECO:0000256" key="1">
    <source>
        <dbReference type="ARBA" id="ARBA00004127"/>
    </source>
</evidence>
<accession>A0A1H1LZB4</accession>
<keyword evidence="4 6" id="KW-0472">Membrane</keyword>
<keyword evidence="2 6" id="KW-0812">Transmembrane</keyword>
<reference evidence="8" key="1">
    <citation type="submission" date="2016-10" db="EMBL/GenBank/DDBJ databases">
        <authorList>
            <person name="Varghese N."/>
            <person name="Submissions S."/>
        </authorList>
    </citation>
    <scope>NUCLEOTIDE SEQUENCE [LARGE SCALE GENOMIC DNA]</scope>
    <source>
        <strain evidence="8">DSM 22082</strain>
    </source>
</reference>
<dbReference type="InterPro" id="IPR003807">
    <property type="entry name" value="DUF202"/>
</dbReference>
<evidence type="ECO:0000256" key="3">
    <source>
        <dbReference type="ARBA" id="ARBA00022989"/>
    </source>
</evidence>